<dbReference type="EMBL" id="WEGH01000001">
    <property type="protein sequence ID" value="MQY04052.1"/>
    <property type="molecule type" value="Genomic_DNA"/>
</dbReference>
<organism evidence="3 4">
    <name type="scientific">Actinomadura macrotermitis</name>
    <dbReference type="NCBI Taxonomy" id="2585200"/>
    <lineage>
        <taxon>Bacteria</taxon>
        <taxon>Bacillati</taxon>
        <taxon>Actinomycetota</taxon>
        <taxon>Actinomycetes</taxon>
        <taxon>Streptosporangiales</taxon>
        <taxon>Thermomonosporaceae</taxon>
        <taxon>Actinomadura</taxon>
    </lineage>
</organism>
<dbReference type="Gene3D" id="3.30.497.10">
    <property type="entry name" value="Antithrombin, subunit I, domain 2"/>
    <property type="match status" value="2"/>
</dbReference>
<dbReference type="InterPro" id="IPR036186">
    <property type="entry name" value="Serpin_sf"/>
</dbReference>
<gene>
    <name evidence="3" type="ORF">ACRB68_21010</name>
</gene>
<dbReference type="GO" id="GO:0004867">
    <property type="term" value="F:serine-type endopeptidase inhibitor activity"/>
    <property type="evidence" value="ECO:0007669"/>
    <property type="project" value="InterPro"/>
</dbReference>
<protein>
    <recommendedName>
        <fullName evidence="2">Serpin domain-containing protein</fullName>
    </recommendedName>
</protein>
<sequence length="382" mass="40643">MLANDLTARWAAACDDSASFALSGAGVWPLLALLAAGADGPGRAELEKAAGVDAREAAEAARSTQAVLRGSSAVRAALGLWTHRDLPLEPVWLASLPRGTHGELTGDRAPLDAWAAEQTGGLIRRMPVEVDEDTRLVLAGALTIRTEWHRPFHDTNDSACSGPWSGRDFAALVRDTRITERVRVAETPHGPLTLLRVMGTGGIDVYVLLGTPETRAGDVLTTGIDALAGRHPIRAVHDGAPGVLVERVRSYKPEDRLRVCVPRFSIRSEHDLMETPELFGLATVSDMSRGHFPGISSSPLAVQQAAQDVVATFQARGFEAAVITLVGVAAGGAGGWSPPPPYRVTHVEFTVDRPFGFLTLDRRSGLALTAGWVAEPEDAAWD</sequence>
<feature type="domain" description="Serpin" evidence="2">
    <location>
        <begin position="4"/>
        <end position="376"/>
    </location>
</feature>
<dbReference type="PANTHER" id="PTHR11461:SF211">
    <property type="entry name" value="GH10112P-RELATED"/>
    <property type="match status" value="1"/>
</dbReference>
<accession>A0A7K0BT29</accession>
<name>A0A7K0BT29_9ACTN</name>
<comment type="caution">
    <text evidence="3">The sequence shown here is derived from an EMBL/GenBank/DDBJ whole genome shotgun (WGS) entry which is preliminary data.</text>
</comment>
<dbReference type="InterPro" id="IPR042178">
    <property type="entry name" value="Serpin_sf_1"/>
</dbReference>
<comment type="similarity">
    <text evidence="1">Belongs to the serpin family.</text>
</comment>
<dbReference type="InterPro" id="IPR000215">
    <property type="entry name" value="Serpin_fam"/>
</dbReference>
<dbReference type="OrthoDB" id="4847668at2"/>
<dbReference type="SUPFAM" id="SSF56574">
    <property type="entry name" value="Serpins"/>
    <property type="match status" value="1"/>
</dbReference>
<reference evidence="3 4" key="1">
    <citation type="submission" date="2019-10" db="EMBL/GenBank/DDBJ databases">
        <title>Actinomadura rubteroloni sp. nov. and Actinomadura macrotermitis sp. nov., isolated from the gut of fungus growing-termite Macrotermes natalensis.</title>
        <authorList>
            <person name="Benndorf R."/>
            <person name="Martin K."/>
            <person name="Kuefner M."/>
            <person name="De Beer W."/>
            <person name="Kaster A.-K."/>
            <person name="Vollmers J."/>
            <person name="Poulsen M."/>
            <person name="Beemelmanns C."/>
        </authorList>
    </citation>
    <scope>NUCLEOTIDE SEQUENCE [LARGE SCALE GENOMIC DNA]</scope>
    <source>
        <strain evidence="3 4">RB68</strain>
    </source>
</reference>
<keyword evidence="4" id="KW-1185">Reference proteome</keyword>
<dbReference type="RefSeq" id="WP_153531879.1">
    <property type="nucleotide sequence ID" value="NZ_WEGH01000001.1"/>
</dbReference>
<dbReference type="PANTHER" id="PTHR11461">
    <property type="entry name" value="SERINE PROTEASE INHIBITOR, SERPIN"/>
    <property type="match status" value="1"/>
</dbReference>
<dbReference type="Proteomes" id="UP000487268">
    <property type="component" value="Unassembled WGS sequence"/>
</dbReference>
<proteinExistence type="inferred from homology"/>
<dbReference type="SMART" id="SM00093">
    <property type="entry name" value="SERPIN"/>
    <property type="match status" value="1"/>
</dbReference>
<dbReference type="Gene3D" id="2.30.39.10">
    <property type="entry name" value="Alpha-1-antitrypsin, domain 1"/>
    <property type="match status" value="1"/>
</dbReference>
<dbReference type="GO" id="GO:0005615">
    <property type="term" value="C:extracellular space"/>
    <property type="evidence" value="ECO:0007669"/>
    <property type="project" value="InterPro"/>
</dbReference>
<dbReference type="InterPro" id="IPR023796">
    <property type="entry name" value="Serpin_dom"/>
</dbReference>
<dbReference type="AlphaFoldDB" id="A0A7K0BT29"/>
<dbReference type="InterPro" id="IPR042185">
    <property type="entry name" value="Serpin_sf_2"/>
</dbReference>
<dbReference type="Pfam" id="PF00079">
    <property type="entry name" value="Serpin"/>
    <property type="match status" value="2"/>
</dbReference>
<evidence type="ECO:0000313" key="3">
    <source>
        <dbReference type="EMBL" id="MQY04052.1"/>
    </source>
</evidence>
<evidence type="ECO:0000256" key="1">
    <source>
        <dbReference type="RuleBase" id="RU000411"/>
    </source>
</evidence>
<evidence type="ECO:0000313" key="4">
    <source>
        <dbReference type="Proteomes" id="UP000487268"/>
    </source>
</evidence>
<evidence type="ECO:0000259" key="2">
    <source>
        <dbReference type="SMART" id="SM00093"/>
    </source>
</evidence>